<proteinExistence type="predicted"/>
<gene>
    <name evidence="2" type="ORF">HSBAA_09230</name>
</gene>
<dbReference type="Gene3D" id="1.50.10.10">
    <property type="match status" value="1"/>
</dbReference>
<dbReference type="Pfam" id="PF00723">
    <property type="entry name" value="Glyco_hydro_15"/>
    <property type="match status" value="1"/>
</dbReference>
<name>A0A455U1V2_9GAMM</name>
<dbReference type="GO" id="GO:0005975">
    <property type="term" value="P:carbohydrate metabolic process"/>
    <property type="evidence" value="ECO:0007669"/>
    <property type="project" value="InterPro"/>
</dbReference>
<dbReference type="EMBL" id="AP019514">
    <property type="protein sequence ID" value="BBI59617.1"/>
    <property type="molecule type" value="Genomic_DNA"/>
</dbReference>
<reference evidence="2 3" key="1">
    <citation type="journal article" date="2019" name="Microbiol. Resour. Announc.">
        <title>Complete Genome Sequence of Halomonas sulfidaeris Strain Esulfide1 Isolated from a Metal Sulfide Rock at a Depth of 2,200 Meters, Obtained Using Nanopore Sequencing.</title>
        <authorList>
            <person name="Saito M."/>
            <person name="Nishigata A."/>
            <person name="Galipon J."/>
            <person name="Arakawa K."/>
        </authorList>
    </citation>
    <scope>NUCLEOTIDE SEQUENCE [LARGE SCALE GENOMIC DNA]</scope>
    <source>
        <strain evidence="2 3">ATCC BAA-803</strain>
    </source>
</reference>
<organism evidence="2 3">
    <name type="scientific">Vreelandella sulfidaeris</name>
    <dbReference type="NCBI Taxonomy" id="115553"/>
    <lineage>
        <taxon>Bacteria</taxon>
        <taxon>Pseudomonadati</taxon>
        <taxon>Pseudomonadota</taxon>
        <taxon>Gammaproteobacteria</taxon>
        <taxon>Oceanospirillales</taxon>
        <taxon>Halomonadaceae</taxon>
        <taxon>Vreelandella</taxon>
    </lineage>
</organism>
<evidence type="ECO:0000313" key="3">
    <source>
        <dbReference type="Proteomes" id="UP000320231"/>
    </source>
</evidence>
<dbReference type="AlphaFoldDB" id="A0A455U1V2"/>
<dbReference type="SUPFAM" id="SSF48208">
    <property type="entry name" value="Six-hairpin glycosidases"/>
    <property type="match status" value="1"/>
</dbReference>
<evidence type="ECO:0000313" key="2">
    <source>
        <dbReference type="EMBL" id="BBI59617.1"/>
    </source>
</evidence>
<dbReference type="KEGG" id="hsr:HSBAA_09230"/>
<evidence type="ECO:0000259" key="1">
    <source>
        <dbReference type="Pfam" id="PF00723"/>
    </source>
</evidence>
<accession>A0A455U1V2</accession>
<sequence>MSLWELRGPARHYTHSKVMAWVAVDRAIKGVEEFGLDGDLEHWRALREEIHAEVCEKGSTKSSTLSFSTMAQIPWMRHCC</sequence>
<feature type="domain" description="GH15-like" evidence="1">
    <location>
        <begin position="2"/>
        <end position="62"/>
    </location>
</feature>
<dbReference type="InterPro" id="IPR012341">
    <property type="entry name" value="6hp_glycosidase-like_sf"/>
</dbReference>
<protein>
    <recommendedName>
        <fullName evidence="1">GH15-like domain-containing protein</fullName>
    </recommendedName>
</protein>
<dbReference type="InterPro" id="IPR011613">
    <property type="entry name" value="GH15-like"/>
</dbReference>
<dbReference type="Proteomes" id="UP000320231">
    <property type="component" value="Chromosome"/>
</dbReference>
<dbReference type="InterPro" id="IPR008928">
    <property type="entry name" value="6-hairpin_glycosidase_sf"/>
</dbReference>